<dbReference type="eggNOG" id="ENOG502QU9M">
    <property type="taxonomic scope" value="Eukaryota"/>
</dbReference>
<sequence>MTASSQVSGSEAYRGRLNGDGAWEPSGQGTNEFLAVDLQYNRYIFGIQTQGQGNGYVETYSIIYQMDNTTDLRGSTKVFTGNSDSETIAQQNFTSYIYARYILVNPQTFSGAPRLRIELLGVDELPTTNSPTSHGAYQPIGVEDNSIIPDDLMTATSQVTGSEAYRGRLNGDGAWQPSGQGTNEFLAVDLQYNRYIFGIQTQGQGNGYVETYRIIYQMDNTTDLRPYSEDGGSANLKNFTGNSDSETIVQQDFASFIYARYILVNPQNFSGAPRLRIELLGVDGQSSNVINVAAAAGGGGVAFLVLIVVAVFLFMRRRKKKRARAPPVEETSSNSTGYANASFVPIAEQTRQSVQDDAAPVPVATRAMNQIANHGMESLNENDNEVFTGNSDSETIAQQNFTSYIYARYILVNPQTFSGAPRLRIELLGVDELPTTNSPTSHGAYQPIGVEDNSIIPDDLMTATSQVTGSEAYRGRLNGDGAWQPSGQGTNEFLAVDLQYNRYIFGIQTQGQGNGYVETYSIIYQMDNTTDLRGSTKVFTGNSDSETIAQQNFTSYIYARYILVNPQTFSGAPKLRIELLGVDDSLIAKVADFGLSRGKGIYEQTSKMVFRNSTLGDRHHWYQMIMMCWKTRPEERPSFADLAEQLEIMIEDKHSYLNADKGDDFEYETVDTSDSDVA</sequence>
<keyword evidence="2" id="KW-0812">Transmembrane</keyword>
<dbReference type="InterPro" id="IPR000421">
    <property type="entry name" value="FA58C"/>
</dbReference>
<dbReference type="CDD" id="cd00057">
    <property type="entry name" value="FA58C"/>
    <property type="match status" value="3"/>
</dbReference>
<keyword evidence="2" id="KW-1133">Transmembrane helix</keyword>
<dbReference type="AlphaFoldDB" id="C3ZFC6"/>
<keyword evidence="2" id="KW-0472">Membrane</keyword>
<dbReference type="PANTHER" id="PTHR24543:SF336">
    <property type="entry name" value="F5_8 TYPE C DOMAIN-CONTAINING PROTEIN"/>
    <property type="match status" value="1"/>
</dbReference>
<gene>
    <name evidence="4" type="ORF">BRAFLDRAFT_67102</name>
</gene>
<evidence type="ECO:0000256" key="1">
    <source>
        <dbReference type="SAM" id="MobiDB-lite"/>
    </source>
</evidence>
<dbReference type="Gene3D" id="2.60.120.260">
    <property type="entry name" value="Galactose-binding domain-like"/>
    <property type="match status" value="4"/>
</dbReference>
<evidence type="ECO:0000259" key="3">
    <source>
        <dbReference type="PROSITE" id="PS50022"/>
    </source>
</evidence>
<dbReference type="PROSITE" id="PS50022">
    <property type="entry name" value="FA58C_3"/>
    <property type="match status" value="3"/>
</dbReference>
<dbReference type="SMART" id="SM00231">
    <property type="entry name" value="FA58C"/>
    <property type="match status" value="3"/>
</dbReference>
<dbReference type="PROSITE" id="PS01285">
    <property type="entry name" value="FA58C_1"/>
    <property type="match status" value="3"/>
</dbReference>
<dbReference type="SUPFAM" id="SSF56112">
    <property type="entry name" value="Protein kinase-like (PK-like)"/>
    <property type="match status" value="1"/>
</dbReference>
<accession>C3ZFC6</accession>
<dbReference type="Pfam" id="PF00754">
    <property type="entry name" value="F5_F8_type_C"/>
    <property type="match status" value="3"/>
</dbReference>
<evidence type="ECO:0000313" key="4">
    <source>
        <dbReference type="EMBL" id="EEN48680.1"/>
    </source>
</evidence>
<feature type="domain" description="F5/8 type C" evidence="3">
    <location>
        <begin position="444"/>
        <end position="582"/>
    </location>
</feature>
<proteinExistence type="predicted"/>
<dbReference type="EMBL" id="GG666613">
    <property type="protein sequence ID" value="EEN48680.1"/>
    <property type="molecule type" value="Genomic_DNA"/>
</dbReference>
<dbReference type="InterPro" id="IPR011009">
    <property type="entry name" value="Kinase-like_dom_sf"/>
</dbReference>
<dbReference type="SUPFAM" id="SSF49785">
    <property type="entry name" value="Galactose-binding domain-like"/>
    <property type="match status" value="4"/>
</dbReference>
<feature type="region of interest" description="Disordered" evidence="1">
    <location>
        <begin position="1"/>
        <end position="21"/>
    </location>
</feature>
<reference evidence="4" key="1">
    <citation type="journal article" date="2008" name="Nature">
        <title>The amphioxus genome and the evolution of the chordate karyotype.</title>
        <authorList>
            <consortium name="US DOE Joint Genome Institute (JGI-PGF)"/>
            <person name="Putnam N.H."/>
            <person name="Butts T."/>
            <person name="Ferrier D.E.K."/>
            <person name="Furlong R.F."/>
            <person name="Hellsten U."/>
            <person name="Kawashima T."/>
            <person name="Robinson-Rechavi M."/>
            <person name="Shoguchi E."/>
            <person name="Terry A."/>
            <person name="Yu J.-K."/>
            <person name="Benito-Gutierrez E.L."/>
            <person name="Dubchak I."/>
            <person name="Garcia-Fernandez J."/>
            <person name="Gibson-Brown J.J."/>
            <person name="Grigoriev I.V."/>
            <person name="Horton A.C."/>
            <person name="de Jong P.J."/>
            <person name="Jurka J."/>
            <person name="Kapitonov V.V."/>
            <person name="Kohara Y."/>
            <person name="Kuroki Y."/>
            <person name="Lindquist E."/>
            <person name="Lucas S."/>
            <person name="Osoegawa K."/>
            <person name="Pennacchio L.A."/>
            <person name="Salamov A.A."/>
            <person name="Satou Y."/>
            <person name="Sauka-Spengler T."/>
            <person name="Schmutz J."/>
            <person name="Shin-I T."/>
            <person name="Toyoda A."/>
            <person name="Bronner-Fraser M."/>
            <person name="Fujiyama A."/>
            <person name="Holland L.Z."/>
            <person name="Holland P.W.H."/>
            <person name="Satoh N."/>
            <person name="Rokhsar D.S."/>
        </authorList>
    </citation>
    <scope>NUCLEOTIDE SEQUENCE [LARGE SCALE GENOMIC DNA]</scope>
    <source>
        <strain evidence="4">S238N-H82</strain>
        <tissue evidence="4">Testes</tissue>
    </source>
</reference>
<evidence type="ECO:0000256" key="2">
    <source>
        <dbReference type="SAM" id="Phobius"/>
    </source>
</evidence>
<name>C3ZFC6_BRAFL</name>
<feature type="domain" description="F5/8 type C" evidence="3">
    <location>
        <begin position="1"/>
        <end position="122"/>
    </location>
</feature>
<dbReference type="InParanoid" id="C3ZFC6"/>
<feature type="transmembrane region" description="Helical" evidence="2">
    <location>
        <begin position="292"/>
        <end position="314"/>
    </location>
</feature>
<protein>
    <recommendedName>
        <fullName evidence="3">F5/8 type C domain-containing protein</fullName>
    </recommendedName>
</protein>
<feature type="domain" description="F5/8 type C" evidence="3">
    <location>
        <begin position="136"/>
        <end position="282"/>
    </location>
</feature>
<dbReference type="FunFam" id="2.60.120.260:FF:000205">
    <property type="entry name" value="Uncharacterized protein"/>
    <property type="match status" value="3"/>
</dbReference>
<dbReference type="InterPro" id="IPR008979">
    <property type="entry name" value="Galactose-bd-like_sf"/>
</dbReference>
<organism>
    <name type="scientific">Branchiostoma floridae</name>
    <name type="common">Florida lancelet</name>
    <name type="synonym">Amphioxus</name>
    <dbReference type="NCBI Taxonomy" id="7739"/>
    <lineage>
        <taxon>Eukaryota</taxon>
        <taxon>Metazoa</taxon>
        <taxon>Chordata</taxon>
        <taxon>Cephalochordata</taxon>
        <taxon>Leptocardii</taxon>
        <taxon>Amphioxiformes</taxon>
        <taxon>Branchiostomatidae</taxon>
        <taxon>Branchiostoma</taxon>
    </lineage>
</organism>
<dbReference type="PANTHER" id="PTHR24543">
    <property type="entry name" value="MULTICOPPER OXIDASE-RELATED"/>
    <property type="match status" value="1"/>
</dbReference>